<feature type="compositionally biased region" description="Acidic residues" evidence="5">
    <location>
        <begin position="237"/>
        <end position="247"/>
    </location>
</feature>
<keyword evidence="9" id="KW-1185">Reference proteome</keyword>
<dbReference type="Pfam" id="PF00249">
    <property type="entry name" value="Myb_DNA-binding"/>
    <property type="match status" value="1"/>
</dbReference>
<name>A0A0N1PHK2_PAPMA</name>
<dbReference type="AlphaFoldDB" id="A0A0N1PHK2"/>
<gene>
    <name evidence="8" type="ORF">RR48_04100</name>
</gene>
<dbReference type="GO" id="GO:0005634">
    <property type="term" value="C:nucleus"/>
    <property type="evidence" value="ECO:0007669"/>
    <property type="project" value="UniProtKB-SubCell"/>
</dbReference>
<feature type="compositionally biased region" description="Polar residues" evidence="5">
    <location>
        <begin position="377"/>
        <end position="386"/>
    </location>
</feature>
<dbReference type="InterPro" id="IPR017884">
    <property type="entry name" value="SANT_dom"/>
</dbReference>
<dbReference type="PANTHER" id="PTHR13859:SF11">
    <property type="entry name" value="GRUNGE, ISOFORM J"/>
    <property type="match status" value="1"/>
</dbReference>
<feature type="compositionally biased region" description="Acidic residues" evidence="5">
    <location>
        <begin position="390"/>
        <end position="401"/>
    </location>
</feature>
<protein>
    <submittedName>
        <fullName evidence="8">Arginine-glutamic acid dipeptide repeats protein</fullName>
    </submittedName>
</protein>
<dbReference type="CDD" id="cd11661">
    <property type="entry name" value="SANT_MTA3_like"/>
    <property type="match status" value="1"/>
</dbReference>
<reference evidence="8 9" key="1">
    <citation type="journal article" date="2015" name="Nat. Commun.">
        <title>Outbred genome sequencing and CRISPR/Cas9 gene editing in butterflies.</title>
        <authorList>
            <person name="Li X."/>
            <person name="Fan D."/>
            <person name="Zhang W."/>
            <person name="Liu G."/>
            <person name="Zhang L."/>
            <person name="Zhao L."/>
            <person name="Fang X."/>
            <person name="Chen L."/>
            <person name="Dong Y."/>
            <person name="Chen Y."/>
            <person name="Ding Y."/>
            <person name="Zhao R."/>
            <person name="Feng M."/>
            <person name="Zhu Y."/>
            <person name="Feng Y."/>
            <person name="Jiang X."/>
            <person name="Zhu D."/>
            <person name="Xiang H."/>
            <person name="Feng X."/>
            <person name="Li S."/>
            <person name="Wang J."/>
            <person name="Zhang G."/>
            <person name="Kronforst M.R."/>
            <person name="Wang W."/>
        </authorList>
    </citation>
    <scope>NUCLEOTIDE SEQUENCE [LARGE SCALE GENOMIC DNA]</scope>
    <source>
        <strain evidence="8">Ya'a_city_454_Pm</strain>
        <tissue evidence="8">Whole body</tissue>
    </source>
</reference>
<keyword evidence="4" id="KW-0539">Nucleus</keyword>
<evidence type="ECO:0000256" key="5">
    <source>
        <dbReference type="SAM" id="MobiDB-lite"/>
    </source>
</evidence>
<feature type="domain" description="ELM2" evidence="6">
    <location>
        <begin position="6"/>
        <end position="119"/>
    </location>
</feature>
<evidence type="ECO:0000256" key="2">
    <source>
        <dbReference type="ARBA" id="ARBA00023015"/>
    </source>
</evidence>
<dbReference type="SUPFAM" id="SSF46689">
    <property type="entry name" value="Homeodomain-like"/>
    <property type="match status" value="1"/>
</dbReference>
<keyword evidence="3" id="KW-0804">Transcription</keyword>
<dbReference type="InParanoid" id="A0A0N1PHK2"/>
<feature type="compositionally biased region" description="Basic and acidic residues" evidence="5">
    <location>
        <begin position="408"/>
        <end position="430"/>
    </location>
</feature>
<evidence type="ECO:0000259" key="7">
    <source>
        <dbReference type="PROSITE" id="PS51293"/>
    </source>
</evidence>
<dbReference type="FunFam" id="1.10.10.60:FF:000052">
    <property type="entry name" value="Arginine-glutamic acid dipeptide (RE) repeats"/>
    <property type="match status" value="1"/>
</dbReference>
<feature type="compositionally biased region" description="Basic and acidic residues" evidence="5">
    <location>
        <begin position="325"/>
        <end position="334"/>
    </location>
</feature>
<feature type="region of interest" description="Disordered" evidence="5">
    <location>
        <begin position="174"/>
        <end position="440"/>
    </location>
</feature>
<dbReference type="EMBL" id="KQ459784">
    <property type="protein sequence ID" value="KPJ19939.1"/>
    <property type="molecule type" value="Genomic_DNA"/>
</dbReference>
<dbReference type="Gene3D" id="4.10.1240.50">
    <property type="match status" value="1"/>
</dbReference>
<feature type="compositionally biased region" description="Basic and acidic residues" evidence="5">
    <location>
        <begin position="342"/>
        <end position="358"/>
    </location>
</feature>
<organism evidence="8 9">
    <name type="scientific">Papilio machaon</name>
    <name type="common">Old World swallowtail butterfly</name>
    <dbReference type="NCBI Taxonomy" id="76193"/>
    <lineage>
        <taxon>Eukaryota</taxon>
        <taxon>Metazoa</taxon>
        <taxon>Ecdysozoa</taxon>
        <taxon>Arthropoda</taxon>
        <taxon>Hexapoda</taxon>
        <taxon>Insecta</taxon>
        <taxon>Pterygota</taxon>
        <taxon>Neoptera</taxon>
        <taxon>Endopterygota</taxon>
        <taxon>Lepidoptera</taxon>
        <taxon>Glossata</taxon>
        <taxon>Ditrysia</taxon>
        <taxon>Papilionoidea</taxon>
        <taxon>Papilionidae</taxon>
        <taxon>Papilioninae</taxon>
        <taxon>Papilio</taxon>
    </lineage>
</organism>
<evidence type="ECO:0000313" key="8">
    <source>
        <dbReference type="EMBL" id="KPJ19939.1"/>
    </source>
</evidence>
<dbReference type="Proteomes" id="UP000053240">
    <property type="component" value="Unassembled WGS sequence"/>
</dbReference>
<feature type="domain" description="SANT" evidence="7">
    <location>
        <begin position="123"/>
        <end position="175"/>
    </location>
</feature>
<dbReference type="PANTHER" id="PTHR13859">
    <property type="entry name" value="ATROPHIN-RELATED"/>
    <property type="match status" value="1"/>
</dbReference>
<sequence>MAQNQGEVQVGTPSQPVKDKDIYACLPDIRVNGPLGPDEPCPGGEELRWLPAQATDRDLVMYLRAARSMAAFAGMCDGGSPDDGCVAASRDDTTINALDVLHDSGYDPGRALQALVKCPVPKGIEKKWTEEETKRFVKGIRQFGKNFFKIKKDLLPHKDTAELVEFYYLWKKTPGASSNRPHRRRRQASLRRVRNTRNSRAGTPKEQTPEIAPSIPDTNGSRPSPNPKETGEMSSVTEDENSEEDSDSREAGDLAKVDNGRTGDNPEDSPSRMRTRNKSKEQTTPNGRKGQDESDTDSKSKKPNKPNAQSTNNNITEKVLSSPVSKDKDKDNKKKVTNGKVDVSKVKKRLPDDTKPEILDGDVQMKKKKASDPPESPSESLTNDSFSAMDESETVEPEPEACDFSFSKTEKENAEQSKETELEKVTEPSKPDLSNELPNRVEKESLPPIFKVVPEKDDRNILDLKTESSCPKNIENVEPRPLTIFPKTELIIPKVTPMSTEVLEKIKIKEEIDTDEQTLNLQKDDFQKDPLSHSFTGHPINQQNKPLNLENTNFFVKDSHIYNPKISHNIKIEGVPNIFNPVNISKENSIIRNAKDFVGGMPPFSYPPNMNYPSEHNKQHSLMNPLKTVIKLEPRDETNEMKN</sequence>
<feature type="compositionally biased region" description="Polar residues" evidence="5">
    <location>
        <begin position="306"/>
        <end position="316"/>
    </location>
</feature>
<keyword evidence="2" id="KW-0805">Transcription regulation</keyword>
<dbReference type="InterPro" id="IPR000949">
    <property type="entry name" value="ELM2_dom"/>
</dbReference>
<dbReference type="STRING" id="76193.A0A0N1PHK2"/>
<dbReference type="SMART" id="SM00717">
    <property type="entry name" value="SANT"/>
    <property type="match status" value="1"/>
</dbReference>
<evidence type="ECO:0000256" key="4">
    <source>
        <dbReference type="ARBA" id="ARBA00023242"/>
    </source>
</evidence>
<feature type="compositionally biased region" description="Basic and acidic residues" evidence="5">
    <location>
        <begin position="248"/>
        <end position="261"/>
    </location>
</feature>
<dbReference type="PROSITE" id="PS51293">
    <property type="entry name" value="SANT"/>
    <property type="match status" value="1"/>
</dbReference>
<dbReference type="InterPro" id="IPR009057">
    <property type="entry name" value="Homeodomain-like_sf"/>
</dbReference>
<evidence type="ECO:0000259" key="6">
    <source>
        <dbReference type="PROSITE" id="PS51156"/>
    </source>
</evidence>
<evidence type="ECO:0000256" key="3">
    <source>
        <dbReference type="ARBA" id="ARBA00023163"/>
    </source>
</evidence>
<accession>A0A0N1PHK2</accession>
<feature type="compositionally biased region" description="Basic residues" evidence="5">
    <location>
        <begin position="180"/>
        <end position="197"/>
    </location>
</feature>
<dbReference type="GO" id="GO:0003714">
    <property type="term" value="F:transcription corepressor activity"/>
    <property type="evidence" value="ECO:0007669"/>
    <property type="project" value="TreeGrafter"/>
</dbReference>
<proteinExistence type="predicted"/>
<dbReference type="PROSITE" id="PS51156">
    <property type="entry name" value="ELM2"/>
    <property type="match status" value="1"/>
</dbReference>
<comment type="subcellular location">
    <subcellularLocation>
        <location evidence="1">Nucleus</location>
    </subcellularLocation>
</comment>
<evidence type="ECO:0000256" key="1">
    <source>
        <dbReference type="ARBA" id="ARBA00004123"/>
    </source>
</evidence>
<feature type="compositionally biased region" description="Basic and acidic residues" evidence="5">
    <location>
        <begin position="289"/>
        <end position="300"/>
    </location>
</feature>
<dbReference type="InterPro" id="IPR001005">
    <property type="entry name" value="SANT/Myb"/>
</dbReference>
<dbReference type="Gene3D" id="1.10.10.60">
    <property type="entry name" value="Homeodomain-like"/>
    <property type="match status" value="1"/>
</dbReference>
<evidence type="ECO:0000313" key="9">
    <source>
        <dbReference type="Proteomes" id="UP000053240"/>
    </source>
</evidence>